<dbReference type="EMBL" id="CP035485">
    <property type="protein sequence ID" value="QDI90768.1"/>
    <property type="molecule type" value="Genomic_DNA"/>
</dbReference>
<dbReference type="GO" id="GO:0015666">
    <property type="term" value="F:restriction endodeoxyribonuclease activity"/>
    <property type="evidence" value="ECO:0007669"/>
    <property type="project" value="TreeGrafter"/>
</dbReference>
<protein>
    <submittedName>
        <fullName evidence="4">Restriction endonuclease</fullName>
    </submittedName>
</protein>
<dbReference type="InterPro" id="IPR052906">
    <property type="entry name" value="Type_IV_Methyl-Rstrct_Enzyme"/>
</dbReference>
<accession>A0A514LG00</accession>
<sequence>MAIPDYQKLMLPLLKFFEDESEHHIREANEVLADDFQLTEEERAQLLPSGKQRIFNNRVNWANTYLKKAGLLESKRRGYSNITERGQDILKQNPQMITRNFLMQFESFTEFQQPSSSRQEAKNERNRSSTLGNDNQSQTPYELMDQTNQILKDDLAEQLLKTIKECSPEFFEGLVVQLLVKMGYGGSLKDAGQAVGKSGDGGIDGIIKEDQLGLDVIYLQAKRWEAVIGRPEIQKFAGALQGRRAKKGVFITTSSFTSEAKEYVNFIDNNIILLNGQELSHLMIDYNLGVSTKETIKIKEIDSDYFMED</sequence>
<proteinExistence type="predicted"/>
<dbReference type="GO" id="GO:0003677">
    <property type="term" value="F:DNA binding"/>
    <property type="evidence" value="ECO:0007669"/>
    <property type="project" value="InterPro"/>
</dbReference>
<dbReference type="InterPro" id="IPR007560">
    <property type="entry name" value="Restrct_endonuc_IV_Mrr"/>
</dbReference>
<dbReference type="REBASE" id="345428">
    <property type="entry name" value="SspNKC35MrrP"/>
</dbReference>
<dbReference type="GO" id="GO:0009307">
    <property type="term" value="P:DNA restriction-modification system"/>
    <property type="evidence" value="ECO:0007669"/>
    <property type="project" value="InterPro"/>
</dbReference>
<organism evidence="4 5">
    <name type="scientific">Salicibibacter halophilus</name>
    <dbReference type="NCBI Taxonomy" id="2502791"/>
    <lineage>
        <taxon>Bacteria</taxon>
        <taxon>Bacillati</taxon>
        <taxon>Bacillota</taxon>
        <taxon>Bacilli</taxon>
        <taxon>Bacillales</taxon>
        <taxon>Bacillaceae</taxon>
        <taxon>Salicibibacter</taxon>
    </lineage>
</organism>
<dbReference type="Pfam" id="PF04471">
    <property type="entry name" value="Mrr_cat"/>
    <property type="match status" value="1"/>
</dbReference>
<evidence type="ECO:0000313" key="5">
    <source>
        <dbReference type="Proteomes" id="UP000319756"/>
    </source>
</evidence>
<dbReference type="KEGG" id="sale:EPH95_05895"/>
<keyword evidence="5" id="KW-1185">Reference proteome</keyword>
<dbReference type="InterPro" id="IPR025745">
    <property type="entry name" value="Mrr-like_N_dom"/>
</dbReference>
<feature type="region of interest" description="Disordered" evidence="1">
    <location>
        <begin position="110"/>
        <end position="140"/>
    </location>
</feature>
<evidence type="ECO:0000256" key="1">
    <source>
        <dbReference type="SAM" id="MobiDB-lite"/>
    </source>
</evidence>
<feature type="domain" description="Restriction endonuclease type IV Mrr" evidence="2">
    <location>
        <begin position="163"/>
        <end position="283"/>
    </location>
</feature>
<dbReference type="OrthoDB" id="9803736at2"/>
<dbReference type="InterPro" id="IPR011335">
    <property type="entry name" value="Restrct_endonuc-II-like"/>
</dbReference>
<dbReference type="PANTHER" id="PTHR30015">
    <property type="entry name" value="MRR RESTRICTION SYSTEM PROTEIN"/>
    <property type="match status" value="1"/>
</dbReference>
<feature type="compositionally biased region" description="Polar residues" evidence="1">
    <location>
        <begin position="128"/>
        <end position="140"/>
    </location>
</feature>
<dbReference type="Proteomes" id="UP000319756">
    <property type="component" value="Chromosome"/>
</dbReference>
<dbReference type="Pfam" id="PF14338">
    <property type="entry name" value="Mrr_N"/>
    <property type="match status" value="1"/>
</dbReference>
<name>A0A514LG00_9BACI</name>
<keyword evidence="4" id="KW-0378">Hydrolase</keyword>
<evidence type="ECO:0000259" key="3">
    <source>
        <dbReference type="Pfam" id="PF14338"/>
    </source>
</evidence>
<dbReference type="InterPro" id="IPR011856">
    <property type="entry name" value="tRNA_endonuc-like_dom_sf"/>
</dbReference>
<gene>
    <name evidence="4" type="ORF">EPH95_05895</name>
</gene>
<keyword evidence="4" id="KW-0255">Endonuclease</keyword>
<dbReference type="AlphaFoldDB" id="A0A514LG00"/>
<evidence type="ECO:0000313" key="4">
    <source>
        <dbReference type="EMBL" id="QDI90768.1"/>
    </source>
</evidence>
<dbReference type="RefSeq" id="WP_142088159.1">
    <property type="nucleotide sequence ID" value="NZ_CP035485.1"/>
</dbReference>
<keyword evidence="4" id="KW-0540">Nuclease</keyword>
<dbReference type="Gene3D" id="3.40.1350.10">
    <property type="match status" value="1"/>
</dbReference>
<feature type="domain" description="Restriction system protein Mrr-like N-terminal" evidence="3">
    <location>
        <begin position="6"/>
        <end position="91"/>
    </location>
</feature>
<dbReference type="PANTHER" id="PTHR30015:SF7">
    <property type="entry name" value="TYPE IV METHYL-DIRECTED RESTRICTION ENZYME ECOKMRR"/>
    <property type="match status" value="1"/>
</dbReference>
<reference evidence="5" key="1">
    <citation type="submission" date="2019-01" db="EMBL/GenBank/DDBJ databases">
        <title>Genomic analysis of Salicibibacter sp. NKC3-5.</title>
        <authorList>
            <person name="Oh Y.J."/>
        </authorList>
    </citation>
    <scope>NUCLEOTIDE SEQUENCE [LARGE SCALE GENOMIC DNA]</scope>
    <source>
        <strain evidence="5">NKC3-5</strain>
    </source>
</reference>
<dbReference type="SUPFAM" id="SSF52980">
    <property type="entry name" value="Restriction endonuclease-like"/>
    <property type="match status" value="1"/>
</dbReference>
<evidence type="ECO:0000259" key="2">
    <source>
        <dbReference type="Pfam" id="PF04471"/>
    </source>
</evidence>